<dbReference type="Gene3D" id="1.20.1070.10">
    <property type="entry name" value="Rhodopsin 7-helix transmembrane proteins"/>
    <property type="match status" value="1"/>
</dbReference>
<dbReference type="SUPFAM" id="SSF81321">
    <property type="entry name" value="Family A G protein-coupled receptor-like"/>
    <property type="match status" value="1"/>
</dbReference>
<keyword evidence="2 8" id="KW-0812">Transmembrane</keyword>
<keyword evidence="4" id="KW-0297">G-protein coupled receptor</keyword>
<proteinExistence type="predicted"/>
<dbReference type="InterPro" id="IPR017981">
    <property type="entry name" value="GPCR_2-like_7TM"/>
</dbReference>
<feature type="transmembrane region" description="Helical" evidence="8">
    <location>
        <begin position="287"/>
        <end position="308"/>
    </location>
</feature>
<dbReference type="PROSITE" id="PS50261">
    <property type="entry name" value="G_PROTEIN_RECEP_F2_4"/>
    <property type="match status" value="1"/>
</dbReference>
<feature type="domain" description="G-protein coupled receptors family 2 profile 2" evidence="9">
    <location>
        <begin position="31"/>
        <end position="327"/>
    </location>
</feature>
<dbReference type="Proteomes" id="UP001159428">
    <property type="component" value="Unassembled WGS sequence"/>
</dbReference>
<dbReference type="GO" id="GO:0005886">
    <property type="term" value="C:plasma membrane"/>
    <property type="evidence" value="ECO:0007669"/>
    <property type="project" value="TreeGrafter"/>
</dbReference>
<gene>
    <name evidence="10" type="ORF">PMEA_00009413</name>
</gene>
<dbReference type="GO" id="GO:0007166">
    <property type="term" value="P:cell surface receptor signaling pathway"/>
    <property type="evidence" value="ECO:0007669"/>
    <property type="project" value="InterPro"/>
</dbReference>
<evidence type="ECO:0000259" key="9">
    <source>
        <dbReference type="PROSITE" id="PS50261"/>
    </source>
</evidence>
<evidence type="ECO:0000256" key="7">
    <source>
        <dbReference type="ARBA" id="ARBA00023224"/>
    </source>
</evidence>
<evidence type="ECO:0000256" key="8">
    <source>
        <dbReference type="SAM" id="Phobius"/>
    </source>
</evidence>
<accession>A0AAU9WRH9</accession>
<name>A0AAU9WRH9_9CNID</name>
<feature type="transmembrane region" description="Helical" evidence="8">
    <location>
        <begin position="245"/>
        <end position="267"/>
    </location>
</feature>
<evidence type="ECO:0000256" key="5">
    <source>
        <dbReference type="ARBA" id="ARBA00023136"/>
    </source>
</evidence>
<feature type="transmembrane region" description="Helical" evidence="8">
    <location>
        <begin position="134"/>
        <end position="157"/>
    </location>
</feature>
<keyword evidence="6" id="KW-0675">Receptor</keyword>
<protein>
    <recommendedName>
        <fullName evidence="9">G-protein coupled receptors family 2 profile 2 domain-containing protein</fullName>
    </recommendedName>
</protein>
<keyword evidence="7" id="KW-0807">Transducer</keyword>
<comment type="subcellular location">
    <subcellularLocation>
        <location evidence="1">Membrane</location>
        <topology evidence="1">Multi-pass membrane protein</topology>
    </subcellularLocation>
</comment>
<comment type="caution">
    <text evidence="10">The sequence shown here is derived from an EMBL/GenBank/DDBJ whole genome shotgun (WGS) entry which is preliminary data.</text>
</comment>
<evidence type="ECO:0000256" key="1">
    <source>
        <dbReference type="ARBA" id="ARBA00004141"/>
    </source>
</evidence>
<feature type="transmembrane region" description="Helical" evidence="8">
    <location>
        <begin position="186"/>
        <end position="210"/>
    </location>
</feature>
<dbReference type="PRINTS" id="PR02001">
    <property type="entry name" value="GCR1CAMPR"/>
</dbReference>
<evidence type="ECO:0000256" key="2">
    <source>
        <dbReference type="ARBA" id="ARBA00022692"/>
    </source>
</evidence>
<dbReference type="InterPro" id="IPR022343">
    <property type="entry name" value="GCR1-cAMP_receptor"/>
</dbReference>
<dbReference type="InterPro" id="IPR022340">
    <property type="entry name" value="GPCR_GCR1_put"/>
</dbReference>
<dbReference type="PRINTS" id="PR02000">
    <property type="entry name" value="GCR1PLANT"/>
</dbReference>
<feature type="transmembrane region" description="Helical" evidence="8">
    <location>
        <begin position="33"/>
        <end position="56"/>
    </location>
</feature>
<evidence type="ECO:0000313" key="10">
    <source>
        <dbReference type="EMBL" id="CAH3122993.1"/>
    </source>
</evidence>
<dbReference type="AlphaFoldDB" id="A0AAU9WRH9"/>
<reference evidence="10 11" key="1">
    <citation type="submission" date="2022-05" db="EMBL/GenBank/DDBJ databases">
        <authorList>
            <consortium name="Genoscope - CEA"/>
            <person name="William W."/>
        </authorList>
    </citation>
    <scope>NUCLEOTIDE SEQUENCE [LARGE SCALE GENOMIC DNA]</scope>
</reference>
<organism evidence="10 11">
    <name type="scientific">Pocillopora meandrina</name>
    <dbReference type="NCBI Taxonomy" id="46732"/>
    <lineage>
        <taxon>Eukaryota</taxon>
        <taxon>Metazoa</taxon>
        <taxon>Cnidaria</taxon>
        <taxon>Anthozoa</taxon>
        <taxon>Hexacorallia</taxon>
        <taxon>Scleractinia</taxon>
        <taxon>Astrocoeniina</taxon>
        <taxon>Pocilloporidae</taxon>
        <taxon>Pocillopora</taxon>
    </lineage>
</organism>
<dbReference type="PANTHER" id="PTHR23112">
    <property type="entry name" value="G PROTEIN-COUPLED RECEPTOR 157-RELATED"/>
    <property type="match status" value="1"/>
</dbReference>
<dbReference type="EMBL" id="CALNXJ010000019">
    <property type="protein sequence ID" value="CAH3122993.1"/>
    <property type="molecule type" value="Genomic_DNA"/>
</dbReference>
<keyword evidence="5 8" id="KW-0472">Membrane</keyword>
<dbReference type="GO" id="GO:0004930">
    <property type="term" value="F:G protein-coupled receptor activity"/>
    <property type="evidence" value="ECO:0007669"/>
    <property type="project" value="UniProtKB-KW"/>
</dbReference>
<evidence type="ECO:0000256" key="4">
    <source>
        <dbReference type="ARBA" id="ARBA00023040"/>
    </source>
</evidence>
<keyword evidence="11" id="KW-1185">Reference proteome</keyword>
<evidence type="ECO:0000313" key="11">
    <source>
        <dbReference type="Proteomes" id="UP001159428"/>
    </source>
</evidence>
<sequence>MEVISRVFQLTTTEASTTDNKQVRIAEKPLDQILSTTAASLSILGSLTIIITFCLWPDVRTKSRLMIVFISVCDLLVASFNIIGIFLNKDPRTCKIQATVNIAAILSSFFWTVYLSLYFYLTICKKITERTEKITMWLFHVTAWGIPVVIAAVGFGVQAVGNTHDMVSSGWCWIKYESGKAWWRTVLWMFIAGKGWEILAYIAISVFCVLVKLKIKQELNCGFVPGSHFLTLKSVEVARKAELKLIFIPVVFILLRIWGTIRFIFFLAYHPGDPHAQKWLIILHKHWLRELVITVRDLPILFCFVYLLSRLGTSSDIVVAGLYHFVNILKNKIPCLGVQIYVMEQLISFVFFLSEKIFLNSLETWL</sequence>
<dbReference type="PANTHER" id="PTHR23112:SF47">
    <property type="entry name" value="G-PROTEIN COUPLED RECEPTOR 157"/>
    <property type="match status" value="1"/>
</dbReference>
<feature type="transmembrane region" description="Helical" evidence="8">
    <location>
        <begin position="99"/>
        <end position="122"/>
    </location>
</feature>
<dbReference type="GO" id="GO:0007189">
    <property type="term" value="P:adenylate cyclase-activating G protein-coupled receptor signaling pathway"/>
    <property type="evidence" value="ECO:0007669"/>
    <property type="project" value="TreeGrafter"/>
</dbReference>
<feature type="transmembrane region" description="Helical" evidence="8">
    <location>
        <begin position="65"/>
        <end position="87"/>
    </location>
</feature>
<keyword evidence="3 8" id="KW-1133">Transmembrane helix</keyword>
<evidence type="ECO:0000256" key="3">
    <source>
        <dbReference type="ARBA" id="ARBA00022989"/>
    </source>
</evidence>
<evidence type="ECO:0000256" key="6">
    <source>
        <dbReference type="ARBA" id="ARBA00023170"/>
    </source>
</evidence>